<evidence type="ECO:0000259" key="5">
    <source>
        <dbReference type="PROSITE" id="PS50977"/>
    </source>
</evidence>
<dbReference type="InterPro" id="IPR009057">
    <property type="entry name" value="Homeodomain-like_sf"/>
</dbReference>
<evidence type="ECO:0000313" key="7">
    <source>
        <dbReference type="Proteomes" id="UP000680865"/>
    </source>
</evidence>
<comment type="caution">
    <text evidence="6">The sequence shown here is derived from an EMBL/GenBank/DDBJ whole genome shotgun (WGS) entry which is preliminary data.</text>
</comment>
<dbReference type="GO" id="GO:0003700">
    <property type="term" value="F:DNA-binding transcription factor activity"/>
    <property type="evidence" value="ECO:0007669"/>
    <property type="project" value="TreeGrafter"/>
</dbReference>
<organism evidence="6 7">
    <name type="scientific">Winogradskya consettensis</name>
    <dbReference type="NCBI Taxonomy" id="113560"/>
    <lineage>
        <taxon>Bacteria</taxon>
        <taxon>Bacillati</taxon>
        <taxon>Actinomycetota</taxon>
        <taxon>Actinomycetes</taxon>
        <taxon>Micromonosporales</taxon>
        <taxon>Micromonosporaceae</taxon>
        <taxon>Winogradskya</taxon>
    </lineage>
</organism>
<dbReference type="Pfam" id="PF00440">
    <property type="entry name" value="TetR_N"/>
    <property type="match status" value="1"/>
</dbReference>
<accession>A0A919SMZ3</accession>
<dbReference type="Proteomes" id="UP000680865">
    <property type="component" value="Unassembled WGS sequence"/>
</dbReference>
<keyword evidence="3" id="KW-0804">Transcription</keyword>
<name>A0A919SMZ3_9ACTN</name>
<proteinExistence type="predicted"/>
<dbReference type="GO" id="GO:0000976">
    <property type="term" value="F:transcription cis-regulatory region binding"/>
    <property type="evidence" value="ECO:0007669"/>
    <property type="project" value="TreeGrafter"/>
</dbReference>
<dbReference type="PROSITE" id="PS50977">
    <property type="entry name" value="HTH_TETR_2"/>
    <property type="match status" value="1"/>
</dbReference>
<dbReference type="PRINTS" id="PR00455">
    <property type="entry name" value="HTHTETR"/>
</dbReference>
<keyword evidence="2 4" id="KW-0238">DNA-binding</keyword>
<dbReference type="PANTHER" id="PTHR30055">
    <property type="entry name" value="HTH-TYPE TRANSCRIPTIONAL REGULATOR RUTR"/>
    <property type="match status" value="1"/>
</dbReference>
<dbReference type="Gene3D" id="1.10.357.10">
    <property type="entry name" value="Tetracycline Repressor, domain 2"/>
    <property type="match status" value="1"/>
</dbReference>
<dbReference type="InterPro" id="IPR050109">
    <property type="entry name" value="HTH-type_TetR-like_transc_reg"/>
</dbReference>
<dbReference type="InterPro" id="IPR025996">
    <property type="entry name" value="MT1864/Rv1816-like_C"/>
</dbReference>
<reference evidence="6" key="1">
    <citation type="submission" date="2021-03" db="EMBL/GenBank/DDBJ databases">
        <title>Whole genome shotgun sequence of Actinoplanes consettensis NBRC 14913.</title>
        <authorList>
            <person name="Komaki H."/>
            <person name="Tamura T."/>
        </authorList>
    </citation>
    <scope>NUCLEOTIDE SEQUENCE</scope>
    <source>
        <strain evidence="6">NBRC 14913</strain>
    </source>
</reference>
<dbReference type="SUPFAM" id="SSF46689">
    <property type="entry name" value="Homeodomain-like"/>
    <property type="match status" value="1"/>
</dbReference>
<dbReference type="RefSeq" id="WP_212998391.1">
    <property type="nucleotide sequence ID" value="NZ_BAAATW010000012.1"/>
</dbReference>
<evidence type="ECO:0000256" key="2">
    <source>
        <dbReference type="ARBA" id="ARBA00023125"/>
    </source>
</evidence>
<keyword evidence="1" id="KW-0805">Transcription regulation</keyword>
<dbReference type="Pfam" id="PF13305">
    <property type="entry name" value="TetR_C_33"/>
    <property type="match status" value="1"/>
</dbReference>
<evidence type="ECO:0000313" key="6">
    <source>
        <dbReference type="EMBL" id="GIM73638.1"/>
    </source>
</evidence>
<evidence type="ECO:0000256" key="4">
    <source>
        <dbReference type="PROSITE-ProRule" id="PRU00335"/>
    </source>
</evidence>
<dbReference type="PANTHER" id="PTHR30055:SF220">
    <property type="entry name" value="TETR-FAMILY REGULATORY PROTEIN"/>
    <property type="match status" value="1"/>
</dbReference>
<evidence type="ECO:0000256" key="1">
    <source>
        <dbReference type="ARBA" id="ARBA00023015"/>
    </source>
</evidence>
<gene>
    <name evidence="6" type="ORF">Aco04nite_36320</name>
</gene>
<sequence length="195" mass="20443">MSGGRKYHHGDLCAALVRTSFEVLAESGLRGFSVARVARRLGVSAAAPYRHFAGRDHLLAAVSERAARELTACVESAAAAAGPDPAGRFAAAAGAYVAFVSRTGAGFDVIFAPGLSEVDDDNRVEATRALMTLLVDLAAATAPRPAAESLRLVEESVALAHGYTTLLRDGFFHRSQEELVSHVTGAARKLIVPTD</sequence>
<protein>
    <submittedName>
        <fullName evidence="6">TetR family transcriptional regulator</fullName>
    </submittedName>
</protein>
<evidence type="ECO:0000256" key="3">
    <source>
        <dbReference type="ARBA" id="ARBA00023163"/>
    </source>
</evidence>
<dbReference type="InterPro" id="IPR036271">
    <property type="entry name" value="Tet_transcr_reg_TetR-rel_C_sf"/>
</dbReference>
<keyword evidence="7" id="KW-1185">Reference proteome</keyword>
<dbReference type="InterPro" id="IPR001647">
    <property type="entry name" value="HTH_TetR"/>
</dbReference>
<dbReference type="AlphaFoldDB" id="A0A919SMZ3"/>
<feature type="DNA-binding region" description="H-T-H motif" evidence="4">
    <location>
        <begin position="33"/>
        <end position="52"/>
    </location>
</feature>
<feature type="domain" description="HTH tetR-type" evidence="5">
    <location>
        <begin position="10"/>
        <end position="70"/>
    </location>
</feature>
<dbReference type="SUPFAM" id="SSF48498">
    <property type="entry name" value="Tetracyclin repressor-like, C-terminal domain"/>
    <property type="match status" value="1"/>
</dbReference>
<dbReference type="EMBL" id="BOQP01000017">
    <property type="protein sequence ID" value="GIM73638.1"/>
    <property type="molecule type" value="Genomic_DNA"/>
</dbReference>